<feature type="compositionally biased region" description="Acidic residues" evidence="11">
    <location>
        <begin position="197"/>
        <end position="209"/>
    </location>
</feature>
<feature type="compositionally biased region" description="Acidic residues" evidence="11">
    <location>
        <begin position="587"/>
        <end position="602"/>
    </location>
</feature>
<dbReference type="GO" id="GO:0009383">
    <property type="term" value="F:rRNA (cytosine-C5-)-methyltransferase activity"/>
    <property type="evidence" value="ECO:0007669"/>
    <property type="project" value="TreeGrafter"/>
</dbReference>
<feature type="binding site" evidence="10">
    <location>
        <position position="939"/>
    </location>
    <ligand>
        <name>S-adenosyl-L-methionine</name>
        <dbReference type="ChEBI" id="CHEBI:59789"/>
    </ligand>
</feature>
<feature type="compositionally biased region" description="Basic residues" evidence="11">
    <location>
        <begin position="1"/>
        <end position="12"/>
    </location>
</feature>
<keyword evidence="8" id="KW-0539">Nucleus</keyword>
<evidence type="ECO:0000256" key="1">
    <source>
        <dbReference type="ARBA" id="ARBA00004604"/>
    </source>
</evidence>
<feature type="compositionally biased region" description="Polar residues" evidence="11">
    <location>
        <begin position="32"/>
        <end position="43"/>
    </location>
</feature>
<feature type="region of interest" description="Disordered" evidence="11">
    <location>
        <begin position="1"/>
        <end position="158"/>
    </location>
</feature>
<dbReference type="GO" id="GO:0005730">
    <property type="term" value="C:nucleolus"/>
    <property type="evidence" value="ECO:0007669"/>
    <property type="project" value="UniProtKB-SubCell"/>
</dbReference>
<evidence type="ECO:0000259" key="12">
    <source>
        <dbReference type="PROSITE" id="PS51686"/>
    </source>
</evidence>
<keyword evidence="5 10" id="KW-0808">Transferase</keyword>
<feature type="compositionally biased region" description="Polar residues" evidence="11">
    <location>
        <begin position="497"/>
        <end position="508"/>
    </location>
</feature>
<dbReference type="GO" id="GO:0000470">
    <property type="term" value="P:maturation of LSU-rRNA"/>
    <property type="evidence" value="ECO:0007669"/>
    <property type="project" value="TreeGrafter"/>
</dbReference>
<evidence type="ECO:0000256" key="8">
    <source>
        <dbReference type="ARBA" id="ARBA00023242"/>
    </source>
</evidence>
<dbReference type="InterPro" id="IPR001678">
    <property type="entry name" value="MeTrfase_RsmB-F_NOP2_dom"/>
</dbReference>
<accession>A0A507DRT2</accession>
<dbReference type="STRING" id="286115.A0A507DRT2"/>
<feature type="region of interest" description="Disordered" evidence="11">
    <location>
        <begin position="177"/>
        <end position="209"/>
    </location>
</feature>
<feature type="domain" description="SAM-dependent MTase RsmB/NOP-type" evidence="12">
    <location>
        <begin position="796"/>
        <end position="1084"/>
    </location>
</feature>
<feature type="binding site" evidence="10">
    <location>
        <position position="912"/>
    </location>
    <ligand>
        <name>S-adenosyl-L-methionine</name>
        <dbReference type="ChEBI" id="CHEBI:59789"/>
    </ligand>
</feature>
<feature type="binding site" evidence="10">
    <location>
        <position position="447"/>
    </location>
    <ligand>
        <name>S-adenosyl-L-methionine</name>
        <dbReference type="ChEBI" id="CHEBI:59789"/>
    </ligand>
</feature>
<keyword evidence="4 10" id="KW-0489">Methyltransferase</keyword>
<dbReference type="PRINTS" id="PR02008">
    <property type="entry name" value="RCMTFAMILY"/>
</dbReference>
<dbReference type="GO" id="GO:0070475">
    <property type="term" value="P:rRNA base methylation"/>
    <property type="evidence" value="ECO:0007669"/>
    <property type="project" value="TreeGrafter"/>
</dbReference>
<feature type="binding site" evidence="10">
    <location>
        <begin position="423"/>
        <end position="429"/>
    </location>
    <ligand>
        <name>S-adenosyl-L-methionine</name>
        <dbReference type="ChEBI" id="CHEBI:59789"/>
    </ligand>
</feature>
<dbReference type="InterPro" id="IPR018314">
    <property type="entry name" value="RsmB/NOL1/NOP2-like_CS"/>
</dbReference>
<evidence type="ECO:0000256" key="9">
    <source>
        <dbReference type="ARBA" id="ARBA00082314"/>
    </source>
</evidence>
<protein>
    <recommendedName>
        <fullName evidence="9">Nucleolar protein 2</fullName>
    </recommendedName>
</protein>
<gene>
    <name evidence="13" type="ORF">SeMB42_g00629</name>
</gene>
<evidence type="ECO:0000256" key="3">
    <source>
        <dbReference type="ARBA" id="ARBA00022517"/>
    </source>
</evidence>
<dbReference type="InterPro" id="IPR023273">
    <property type="entry name" value="RCMT_NOP2"/>
</dbReference>
<keyword evidence="7 10" id="KW-0694">RNA-binding</keyword>
<evidence type="ECO:0000313" key="13">
    <source>
        <dbReference type="EMBL" id="TPX53668.1"/>
    </source>
</evidence>
<evidence type="ECO:0000256" key="7">
    <source>
        <dbReference type="ARBA" id="ARBA00022884"/>
    </source>
</evidence>
<evidence type="ECO:0000256" key="11">
    <source>
        <dbReference type="SAM" id="MobiDB-lite"/>
    </source>
</evidence>
<dbReference type="InterPro" id="IPR054728">
    <property type="entry name" value="RsmB-like_ferredoxin"/>
</dbReference>
<sequence length="1091" mass="121794">MGSRGRQARKKQQPPAPYRHPNSKDGNKRKQNGNSKTNQNTRPSGRLIGNKRKNENDGYKLNSDNGHQTDAARPAKKQRVNGTDKRIRNRTPNSNRKHQKVQYNSDDNDDHRKPKPPGVGDHDDDDEEDDAIEELDALDNGNTLGDLPNDEYNENSIVVTKKSFDLDSDDEQHLNELIPTHSDNHDTSTDDPVTLSEQDDDDDDDDDDIEAKSHKLDARAKKNVKLAEEEFKTNIADSEQFVLPEVVMADSASGDDDDGGARSLENLTAVSARMREIVKILSNWKELRDPKRGRSEYIQQLLHDLAAYYGYNDYMLDKLFHLFPVSEAIEFFEANEVARPVVIRANTLKTRRKELAQALINRGVNLEPVGNWSKVGLQIFDSPVPVGATPEYLAGHYMLQAASSFLPVMALAPQPNERVLDMAAAPGGKTTYIAALLQNTGCVFANDANKDRCKGLMANIHRMAKMGSRGRQARKKQQPPAPYRHPNSKDGNKRKQNGNSKTNQNTRPSGRLIGNKRKNENDGYKLNSDNGHQTDAARPAKKQRVNGTDKRIRNRTPNSNRKHQKVQYNSDDNDDHRKPKPPGVGDHDDDDEEDDAIEELDALDNGNTLGDLPNDEYNENSIVVTKKSFDLDSDDEQHLNELIPTHSDNHDTSTDDPVTLSEQDDDDDDDDDDIEAKSHKLDARAKKNVKLAEEEFKTNIADSEQFVLPEVVMADSASGDDDDGGARSLENLTAVSARMREIVKILSNWKELRDPKRGRSEYIQQLLHDLAAYYGYNDYMLDKLFHLFPVSEAIEFFEANEVARPVVIRANTLKTRRKELAQALINRGVNLEPVGNWSKVGLQIFDSPVPVGATPEYLAGHYMLQAASSFLPVMALAPQPNERVLDMAAAPGGKTTYIAALLQNTGCVFANDANKDRCKGLMANIHRMGVKNAVVCNHDGREFPGVIGGFDRVLLDAPCSGTGVISKDPSVKVNKSEKDFALLSHIQKELILAAIDATDALSRTGGYVVYSTCSVTVEENEEVVNYALKKRPNVKLAETGLEFGRAGYISYRGKTFHPSLSLTRRFYPHVHNMDGFYVAKFKKFSNRIPTE</sequence>
<dbReference type="VEuPathDB" id="FungiDB:SeMB42_g00629"/>
<dbReference type="PANTHER" id="PTHR22807">
    <property type="entry name" value="NOP2 YEAST -RELATED NOL1/NOP2/FMU SUN DOMAIN-CONTAINING"/>
    <property type="match status" value="1"/>
</dbReference>
<evidence type="ECO:0000256" key="6">
    <source>
        <dbReference type="ARBA" id="ARBA00022691"/>
    </source>
</evidence>
<dbReference type="Pfam" id="PF22458">
    <property type="entry name" value="RsmF-B_ferredox"/>
    <property type="match status" value="2"/>
</dbReference>
<feature type="active site" description="Nucleophile" evidence="10">
    <location>
        <position position="1013"/>
    </location>
</feature>
<dbReference type="FunFam" id="3.30.70.1170:FF:000001">
    <property type="entry name" value="Ribosomal RNA methyltransferase Nop2"/>
    <property type="match status" value="2"/>
</dbReference>
<evidence type="ECO:0000256" key="5">
    <source>
        <dbReference type="ARBA" id="ARBA00022679"/>
    </source>
</evidence>
<dbReference type="Pfam" id="PF01189">
    <property type="entry name" value="Methyltr_RsmB-F"/>
    <property type="match status" value="2"/>
</dbReference>
<feature type="compositionally biased region" description="Acidic residues" evidence="11">
    <location>
        <begin position="662"/>
        <end position="674"/>
    </location>
</feature>
<keyword evidence="3" id="KW-0690">Ribosome biogenesis</keyword>
<dbReference type="SUPFAM" id="SSF53335">
    <property type="entry name" value="S-adenosyl-L-methionine-dependent methyltransferases"/>
    <property type="match status" value="2"/>
</dbReference>
<evidence type="ECO:0000256" key="2">
    <source>
        <dbReference type="ARBA" id="ARBA00007494"/>
    </source>
</evidence>
<comment type="caution">
    <text evidence="13">The sequence shown here is derived from an EMBL/GenBank/DDBJ whole genome shotgun (WGS) entry which is preliminary data.</text>
</comment>
<dbReference type="NCBIfam" id="TIGR00446">
    <property type="entry name" value="nop2p"/>
    <property type="match status" value="1"/>
</dbReference>
<dbReference type="InterPro" id="IPR023267">
    <property type="entry name" value="RCMT"/>
</dbReference>
<comment type="similarity">
    <text evidence="2 10">Belongs to the class I-like SAM-binding methyltransferase superfamily. RsmB/NOP family.</text>
</comment>
<dbReference type="Gene3D" id="3.30.70.1170">
    <property type="entry name" value="Sun protein, domain 3"/>
    <property type="match status" value="2"/>
</dbReference>
<feature type="region of interest" description="Disordered" evidence="11">
    <location>
        <begin position="642"/>
        <end position="674"/>
    </location>
</feature>
<dbReference type="PANTHER" id="PTHR22807:SF30">
    <property type="entry name" value="28S RRNA (CYTOSINE(4447)-C(5))-METHYLTRANSFERASE-RELATED"/>
    <property type="match status" value="1"/>
</dbReference>
<evidence type="ECO:0000256" key="4">
    <source>
        <dbReference type="ARBA" id="ARBA00022603"/>
    </source>
</evidence>
<dbReference type="PROSITE" id="PS01153">
    <property type="entry name" value="NOL1_NOP2_SUN"/>
    <property type="match status" value="1"/>
</dbReference>
<organism evidence="13 14">
    <name type="scientific">Synchytrium endobioticum</name>
    <dbReference type="NCBI Taxonomy" id="286115"/>
    <lineage>
        <taxon>Eukaryota</taxon>
        <taxon>Fungi</taxon>
        <taxon>Fungi incertae sedis</taxon>
        <taxon>Chytridiomycota</taxon>
        <taxon>Chytridiomycota incertae sedis</taxon>
        <taxon>Chytridiomycetes</taxon>
        <taxon>Synchytriales</taxon>
        <taxon>Synchytriaceae</taxon>
        <taxon>Synchytrium</taxon>
    </lineage>
</organism>
<feature type="compositionally biased region" description="Acidic residues" evidence="11">
    <location>
        <begin position="122"/>
        <end position="137"/>
    </location>
</feature>
<dbReference type="GO" id="GO:0003723">
    <property type="term" value="F:RNA binding"/>
    <property type="evidence" value="ECO:0007669"/>
    <property type="project" value="UniProtKB-UniRule"/>
</dbReference>
<evidence type="ECO:0000256" key="10">
    <source>
        <dbReference type="PROSITE-ProRule" id="PRU01023"/>
    </source>
</evidence>
<dbReference type="InterPro" id="IPR029063">
    <property type="entry name" value="SAM-dependent_MTases_sf"/>
</dbReference>
<dbReference type="Proteomes" id="UP000317494">
    <property type="component" value="Unassembled WGS sequence"/>
</dbReference>
<dbReference type="PROSITE" id="PS51686">
    <property type="entry name" value="SAM_MT_RSMB_NOP"/>
    <property type="match status" value="2"/>
</dbReference>
<dbReference type="PRINTS" id="PR02012">
    <property type="entry name" value="RCMTNOP2"/>
</dbReference>
<comment type="subcellular location">
    <subcellularLocation>
        <location evidence="1">Nucleus</location>
        <location evidence="1">Nucleolus</location>
    </subcellularLocation>
</comment>
<keyword evidence="6 10" id="KW-0949">S-adenosyl-L-methionine</keyword>
<dbReference type="InterPro" id="IPR049560">
    <property type="entry name" value="MeTrfase_RsmB-F_NOP2_cat"/>
</dbReference>
<evidence type="ECO:0000313" key="14">
    <source>
        <dbReference type="Proteomes" id="UP000317494"/>
    </source>
</evidence>
<dbReference type="AlphaFoldDB" id="A0A507DRT2"/>
<proteinExistence type="inferred from homology"/>
<dbReference type="Gene3D" id="3.40.50.150">
    <property type="entry name" value="Vaccinia Virus protein VP39"/>
    <property type="match status" value="2"/>
</dbReference>
<comment type="caution">
    <text evidence="10">Lacks conserved residue(s) required for the propagation of feature annotation.</text>
</comment>
<feature type="region of interest" description="Disordered" evidence="11">
    <location>
        <begin position="465"/>
        <end position="617"/>
    </location>
</feature>
<reference evidence="13 14" key="1">
    <citation type="journal article" date="2019" name="Sci. Rep.">
        <title>Comparative genomics of chytrid fungi reveal insights into the obligate biotrophic and pathogenic lifestyle of Synchytrium endobioticum.</title>
        <authorList>
            <person name="van de Vossenberg B.T.L.H."/>
            <person name="Warris S."/>
            <person name="Nguyen H.D.T."/>
            <person name="van Gent-Pelzer M.P.E."/>
            <person name="Joly D.L."/>
            <person name="van de Geest H.C."/>
            <person name="Bonants P.J.M."/>
            <person name="Smith D.S."/>
            <person name="Levesque C.A."/>
            <person name="van der Lee T.A.J."/>
        </authorList>
    </citation>
    <scope>NUCLEOTIDE SEQUENCE [LARGE SCALE GENOMIC DNA]</scope>
    <source>
        <strain evidence="13 14">MB42</strain>
    </source>
</reference>
<name>A0A507DRT2_9FUNG</name>
<dbReference type="EMBL" id="QEAN01000013">
    <property type="protein sequence ID" value="TPX53668.1"/>
    <property type="molecule type" value="Genomic_DNA"/>
</dbReference>
<keyword evidence="14" id="KW-1185">Reference proteome</keyword>
<feature type="domain" description="SAM-dependent MTase RsmB/NOP-type" evidence="12">
    <location>
        <begin position="331"/>
        <end position="464"/>
    </location>
</feature>
<feature type="binding site" evidence="10">
    <location>
        <position position="956"/>
    </location>
    <ligand>
        <name>S-adenosyl-L-methionine</name>
        <dbReference type="ChEBI" id="CHEBI:59789"/>
    </ligand>
</feature>
<feature type="binding site" evidence="10">
    <location>
        <begin position="888"/>
        <end position="894"/>
    </location>
    <ligand>
        <name>S-adenosyl-L-methionine</name>
        <dbReference type="ChEBI" id="CHEBI:59789"/>
    </ligand>
</feature>
<dbReference type="InterPro" id="IPR011023">
    <property type="entry name" value="Nop2p"/>
</dbReference>